<keyword evidence="3" id="KW-1185">Reference proteome</keyword>
<reference evidence="2" key="1">
    <citation type="submission" date="2022-11" db="EMBL/GenBank/DDBJ databases">
        <authorList>
            <person name="Petersen C."/>
        </authorList>
    </citation>
    <scope>NUCLEOTIDE SEQUENCE</scope>
    <source>
        <strain evidence="2">IBT 21917</strain>
    </source>
</reference>
<gene>
    <name evidence="2" type="ORF">N7492_001390</name>
</gene>
<protein>
    <submittedName>
        <fullName evidence="2">Uncharacterized protein</fullName>
    </submittedName>
</protein>
<dbReference type="Proteomes" id="UP001146351">
    <property type="component" value="Unassembled WGS sequence"/>
</dbReference>
<evidence type="ECO:0000313" key="3">
    <source>
        <dbReference type="Proteomes" id="UP001146351"/>
    </source>
</evidence>
<organism evidence="2 3">
    <name type="scientific">Penicillium capsulatum</name>
    <dbReference type="NCBI Taxonomy" id="69766"/>
    <lineage>
        <taxon>Eukaryota</taxon>
        <taxon>Fungi</taxon>
        <taxon>Dikarya</taxon>
        <taxon>Ascomycota</taxon>
        <taxon>Pezizomycotina</taxon>
        <taxon>Eurotiomycetes</taxon>
        <taxon>Eurotiomycetidae</taxon>
        <taxon>Eurotiales</taxon>
        <taxon>Aspergillaceae</taxon>
        <taxon>Penicillium</taxon>
    </lineage>
</organism>
<comment type="caution">
    <text evidence="2">The sequence shown here is derived from an EMBL/GenBank/DDBJ whole genome shotgun (WGS) entry which is preliminary data.</text>
</comment>
<name>A0A9W9M098_9EURO</name>
<dbReference type="EMBL" id="JAPQKO010000001">
    <property type="protein sequence ID" value="KAJ5183774.1"/>
    <property type="molecule type" value="Genomic_DNA"/>
</dbReference>
<sequence length="104" mass="11049">MAHSGFGHPHPGLDPDNPEMPRFAKRFDLGTGGTVRSSLAGLGDSGVGVEEVVQAHPSHEWGLGNPWLLVYTIDALFSGLGVNSGVAFYLTCSVAEYSVRSTEY</sequence>
<feature type="region of interest" description="Disordered" evidence="1">
    <location>
        <begin position="1"/>
        <end position="25"/>
    </location>
</feature>
<reference evidence="2" key="2">
    <citation type="journal article" date="2023" name="IMA Fungus">
        <title>Comparative genomic study of the Penicillium genus elucidates a diverse pangenome and 15 lateral gene transfer events.</title>
        <authorList>
            <person name="Petersen C."/>
            <person name="Sorensen T."/>
            <person name="Nielsen M.R."/>
            <person name="Sondergaard T.E."/>
            <person name="Sorensen J.L."/>
            <person name="Fitzpatrick D.A."/>
            <person name="Frisvad J.C."/>
            <person name="Nielsen K.L."/>
        </authorList>
    </citation>
    <scope>NUCLEOTIDE SEQUENCE</scope>
    <source>
        <strain evidence="2">IBT 21917</strain>
    </source>
</reference>
<dbReference type="AlphaFoldDB" id="A0A9W9M098"/>
<evidence type="ECO:0000313" key="2">
    <source>
        <dbReference type="EMBL" id="KAJ5183774.1"/>
    </source>
</evidence>
<evidence type="ECO:0000256" key="1">
    <source>
        <dbReference type="SAM" id="MobiDB-lite"/>
    </source>
</evidence>
<proteinExistence type="predicted"/>
<accession>A0A9W9M098</accession>